<keyword evidence="7" id="KW-0695">RNA-directed DNA polymerase</keyword>
<dbReference type="GO" id="GO:0016787">
    <property type="term" value="F:hydrolase activity"/>
    <property type="evidence" value="ECO:0007669"/>
    <property type="project" value="UniProtKB-KW"/>
</dbReference>
<proteinExistence type="predicted"/>
<accession>Q8I7Q2</accession>
<dbReference type="InterPro" id="IPR041373">
    <property type="entry name" value="RT_RNaseH"/>
</dbReference>
<dbReference type="InterPro" id="IPR000477">
    <property type="entry name" value="RT_dom"/>
</dbReference>
<keyword evidence="5" id="KW-0255">Endonuclease</keyword>
<evidence type="ECO:0000256" key="3">
    <source>
        <dbReference type="ARBA" id="ARBA00022695"/>
    </source>
</evidence>
<dbReference type="GO" id="GO:0003964">
    <property type="term" value="F:RNA-directed DNA polymerase activity"/>
    <property type="evidence" value="ECO:0007669"/>
    <property type="project" value="UniProtKB-KW"/>
</dbReference>
<dbReference type="GO" id="GO:0003676">
    <property type="term" value="F:nucleic acid binding"/>
    <property type="evidence" value="ECO:0007669"/>
    <property type="project" value="InterPro"/>
</dbReference>
<evidence type="ECO:0000256" key="5">
    <source>
        <dbReference type="ARBA" id="ARBA00022759"/>
    </source>
</evidence>
<feature type="domain" description="Reverse transcriptase" evidence="8">
    <location>
        <begin position="93"/>
        <end position="278"/>
    </location>
</feature>
<reference evidence="10" key="1">
    <citation type="submission" date="2002-11" db="EMBL/GenBank/DDBJ databases">
        <title>Complete sequence of blood tranposable element from Drosophila melanogaster P1:DS03023.</title>
        <authorList>
            <person name="Kaminker J.S."/>
            <person name="Liao G."/>
            <person name="Bergman C.M."/>
            <person name="Kronmiller B."/>
            <person name="Carlson J."/>
            <person name="Rubin G.M."/>
            <person name="Ashburner M."/>
            <person name="Celniker S.E."/>
        </authorList>
    </citation>
    <scope>NUCLEOTIDE SEQUENCE</scope>
</reference>
<dbReference type="Gene3D" id="1.10.340.70">
    <property type="match status" value="1"/>
</dbReference>
<evidence type="ECO:0000256" key="4">
    <source>
        <dbReference type="ARBA" id="ARBA00022722"/>
    </source>
</evidence>
<dbReference type="CDD" id="cd09274">
    <property type="entry name" value="RNase_HI_RT_Ty3"/>
    <property type="match status" value="1"/>
</dbReference>
<dbReference type="InterPro" id="IPR001584">
    <property type="entry name" value="Integrase_cat-core"/>
</dbReference>
<dbReference type="Pfam" id="PF17921">
    <property type="entry name" value="Integrase_H2C2"/>
    <property type="match status" value="1"/>
</dbReference>
<dbReference type="Gene3D" id="3.30.420.10">
    <property type="entry name" value="Ribonuclease H-like superfamily/Ribonuclease H"/>
    <property type="match status" value="1"/>
</dbReference>
<dbReference type="CDD" id="cd01647">
    <property type="entry name" value="RT_LTR"/>
    <property type="match status" value="1"/>
</dbReference>
<evidence type="ECO:0000256" key="6">
    <source>
        <dbReference type="ARBA" id="ARBA00022801"/>
    </source>
</evidence>
<dbReference type="GO" id="GO:0042575">
    <property type="term" value="C:DNA polymerase complex"/>
    <property type="evidence" value="ECO:0007669"/>
    <property type="project" value="UniProtKB-ARBA"/>
</dbReference>
<dbReference type="PROSITE" id="PS50994">
    <property type="entry name" value="INTEGRASE"/>
    <property type="match status" value="1"/>
</dbReference>
<dbReference type="Pfam" id="PF00078">
    <property type="entry name" value="RVT_1"/>
    <property type="match status" value="1"/>
</dbReference>
<dbReference type="AlphaFoldDB" id="Q8I7Q2"/>
<keyword evidence="6" id="KW-0378">Hydrolase</keyword>
<evidence type="ECO:0000256" key="2">
    <source>
        <dbReference type="ARBA" id="ARBA00022679"/>
    </source>
</evidence>
<dbReference type="Gene3D" id="3.30.70.270">
    <property type="match status" value="2"/>
</dbReference>
<dbReference type="PANTHER" id="PTHR37984">
    <property type="entry name" value="PROTEIN CBG26694"/>
    <property type="match status" value="1"/>
</dbReference>
<dbReference type="FunFam" id="1.10.340.70:FF:000001">
    <property type="entry name" value="Retrovirus-related Pol polyprotein from transposon gypsy-like Protein"/>
    <property type="match status" value="1"/>
</dbReference>
<dbReference type="InterPro" id="IPR043128">
    <property type="entry name" value="Rev_trsase/Diguanyl_cyclase"/>
</dbReference>
<organism evidence="10">
    <name type="scientific">Drosophila melanogaster</name>
    <name type="common">Fruit fly</name>
    <dbReference type="NCBI Taxonomy" id="7227"/>
    <lineage>
        <taxon>Eukaryota</taxon>
        <taxon>Metazoa</taxon>
        <taxon>Ecdysozoa</taxon>
        <taxon>Arthropoda</taxon>
        <taxon>Hexapoda</taxon>
        <taxon>Insecta</taxon>
        <taxon>Pterygota</taxon>
        <taxon>Neoptera</taxon>
        <taxon>Endopterygota</taxon>
        <taxon>Diptera</taxon>
        <taxon>Brachycera</taxon>
        <taxon>Muscomorpha</taxon>
        <taxon>Ephydroidea</taxon>
        <taxon>Drosophilidae</taxon>
        <taxon>Drosophila</taxon>
        <taxon>Sophophora</taxon>
    </lineage>
</organism>
<name>Q8I7Q2_DROME</name>
<sequence>MKDYDIFTTPVEKENRTEEILKQLRFPKQFNNELTKLCTEFSDIFGLETEPISANNFYKQKLRLGEKTPVYIKNYRMADSQKPEIARQVKKLIDDGIVEPSMSEYNSPLLLVPKKPLPNSTEKRWRLAVDYRQINKKLLSDKFPLPRIEDILDQLGRAKYFSCLDLMSGFHQIELEKRYRDITSFSTANGSYRFTRLPYGLKVAPNSFQRRMTLAFSGLEPSQAFLYMDDLVVIGCSEKHMLKNLTNVFELCRRHNLKLHPGKCSFFMKEVTYLGHKCTDKGILPDDTKYEVIEKYPIPTDADSARRFVAFCNYYRRFIKNFSDHSRHLTRLCKKNVQFEWTAECNDAFEYLKTELMKPTLLQYPDFGKEFCITTDASKQACGAVLTQDHNGQQLPVAYASRMFTQGESNKSTTEQELTAIHWAINHFRPYIYGKHFMVKSDHRPLSYLFSMKNPSSKLTRMRLDLEEYDFTVEYLKGKDNHIADALSRITIKDLKTINREILKVTTRSKAKQENSCKDEAIVKIQEEKEQTIEKPKVYEVVNNNDTKKYVLIKIDKHKCLLKRGKTIVSRFDVDDLYSNETFDLNQFFQRLISKAGMHKITKMRISPSEQMFQFVSLNEFKIKGNRVLEKVELAILQKVIIIDKNDEAQIKEILTKFHDDPIEGGHTGISRTQSKIKRFYYWPQMTKTISKYVKTCLKCQQAKITTHTKTPLTLMPTPATAFDTVLIDTIGPLPKSEDGNEYAVTIICDLTKFLVTIPTPNKSAKTVAKAIFELFVLKYGPMKTFITDQGTEYKNSLMNELCKYMHIENLTSSAHHHQTLGTIERSHRTFNEYIRSYISVNKSDWDIWLPYFTYCFNTTPSIVHDYCPYELVFGRLPRQFKDFSKINKIDPIYNLDDYSKELKCRLELSYNRARRMLEKAKADRKLRYDRNTNNFELKIGDKVLLRKETGHKLDKRYEGPYDVVDIGINDNITIKTGSKKQQIVHKDRLKKHK</sequence>
<evidence type="ECO:0000256" key="7">
    <source>
        <dbReference type="ARBA" id="ARBA00022918"/>
    </source>
</evidence>
<dbReference type="FunFam" id="3.30.70.270:FF:000020">
    <property type="entry name" value="Transposon Tf2-6 polyprotein-like Protein"/>
    <property type="match status" value="1"/>
</dbReference>
<evidence type="ECO:0000313" key="10">
    <source>
        <dbReference type="EMBL" id="AAN87268.1"/>
    </source>
</evidence>
<dbReference type="PANTHER" id="PTHR37984:SF5">
    <property type="entry name" value="PROTEIN NYNRIN-LIKE"/>
    <property type="match status" value="1"/>
</dbReference>
<dbReference type="FlyBase" id="FBgn0045864">
    <property type="gene designation" value="blood\ORF2"/>
</dbReference>
<dbReference type="PROSITE" id="PS50878">
    <property type="entry name" value="RT_POL"/>
    <property type="match status" value="1"/>
</dbReference>
<dbReference type="InterPro" id="IPR050951">
    <property type="entry name" value="Retrovirus_Pol_polyprotein"/>
</dbReference>
<dbReference type="InterPro" id="IPR041588">
    <property type="entry name" value="Integrase_H2C2"/>
</dbReference>
<dbReference type="SUPFAM" id="SSF56672">
    <property type="entry name" value="DNA/RNA polymerases"/>
    <property type="match status" value="1"/>
</dbReference>
<dbReference type="EMBL" id="AY180916">
    <property type="protein sequence ID" value="AAN87268.1"/>
    <property type="molecule type" value="Genomic_DNA"/>
</dbReference>
<evidence type="ECO:0000256" key="1">
    <source>
        <dbReference type="ARBA" id="ARBA00012493"/>
    </source>
</evidence>
<keyword evidence="4" id="KW-0540">Nuclease</keyword>
<dbReference type="Pfam" id="PF17917">
    <property type="entry name" value="RT_RNaseH"/>
    <property type="match status" value="1"/>
</dbReference>
<protein>
    <recommendedName>
        <fullName evidence="1">RNA-directed DNA polymerase</fullName>
        <ecNumber evidence="1">2.7.7.49</ecNumber>
    </recommendedName>
</protein>
<dbReference type="InterPro" id="IPR036397">
    <property type="entry name" value="RNaseH_sf"/>
</dbReference>
<evidence type="ECO:0000313" key="11">
    <source>
        <dbReference type="FlyBase" id="FBgn0045864"/>
    </source>
</evidence>
<feature type="domain" description="Integrase catalytic" evidence="9">
    <location>
        <begin position="715"/>
        <end position="877"/>
    </location>
</feature>
<dbReference type="Gene3D" id="3.10.10.10">
    <property type="entry name" value="HIV Type 1 Reverse Transcriptase, subunit A, domain 1"/>
    <property type="match status" value="1"/>
</dbReference>
<dbReference type="SUPFAM" id="SSF53098">
    <property type="entry name" value="Ribonuclease H-like"/>
    <property type="match status" value="1"/>
</dbReference>
<dbReference type="EC" id="2.7.7.49" evidence="1"/>
<evidence type="ECO:0000259" key="9">
    <source>
        <dbReference type="PROSITE" id="PS50994"/>
    </source>
</evidence>
<dbReference type="GO" id="GO:0015074">
    <property type="term" value="P:DNA integration"/>
    <property type="evidence" value="ECO:0007669"/>
    <property type="project" value="InterPro"/>
</dbReference>
<keyword evidence="2" id="KW-0808">Transferase</keyword>
<dbReference type="InterPro" id="IPR043502">
    <property type="entry name" value="DNA/RNA_pol_sf"/>
</dbReference>
<evidence type="ECO:0000259" key="8">
    <source>
        <dbReference type="PROSITE" id="PS50878"/>
    </source>
</evidence>
<dbReference type="InterPro" id="IPR012337">
    <property type="entry name" value="RNaseH-like_sf"/>
</dbReference>
<keyword evidence="3" id="KW-0548">Nucleotidyltransferase</keyword>
<dbReference type="GO" id="GO:0004519">
    <property type="term" value="F:endonuclease activity"/>
    <property type="evidence" value="ECO:0007669"/>
    <property type="project" value="UniProtKB-KW"/>
</dbReference>
<gene>
    <name evidence="11" type="primary">ORF2</name>
</gene>